<protein>
    <recommendedName>
        <fullName evidence="3">Nudix hydrolase domain-containing protein</fullName>
    </recommendedName>
</protein>
<dbReference type="EMBL" id="LAZR01016382">
    <property type="protein sequence ID" value="KKM04771.1"/>
    <property type="molecule type" value="Genomic_DNA"/>
</dbReference>
<accession>A0A0F9JG42</accession>
<dbReference type="Pfam" id="PF00293">
    <property type="entry name" value="NUDIX"/>
    <property type="match status" value="1"/>
</dbReference>
<organism evidence="4">
    <name type="scientific">marine sediment metagenome</name>
    <dbReference type="NCBI Taxonomy" id="412755"/>
    <lineage>
        <taxon>unclassified sequences</taxon>
        <taxon>metagenomes</taxon>
        <taxon>ecological metagenomes</taxon>
    </lineage>
</organism>
<evidence type="ECO:0000259" key="3">
    <source>
        <dbReference type="PROSITE" id="PS51462"/>
    </source>
</evidence>
<feature type="domain" description="Nudix hydrolase" evidence="3">
    <location>
        <begin position="42"/>
        <end position="170"/>
    </location>
</feature>
<comment type="cofactor">
    <cofactor evidence="1">
        <name>Mg(2+)</name>
        <dbReference type="ChEBI" id="CHEBI:18420"/>
    </cofactor>
</comment>
<dbReference type="CDD" id="cd03424">
    <property type="entry name" value="NUDIX_ADPRase_Nudt5_UGPPase_Nudt14"/>
    <property type="match status" value="1"/>
</dbReference>
<dbReference type="GO" id="GO:0016787">
    <property type="term" value="F:hydrolase activity"/>
    <property type="evidence" value="ECO:0007669"/>
    <property type="project" value="UniProtKB-KW"/>
</dbReference>
<dbReference type="SUPFAM" id="SSF55811">
    <property type="entry name" value="Nudix"/>
    <property type="match status" value="1"/>
</dbReference>
<comment type="caution">
    <text evidence="4">The sequence shown here is derived from an EMBL/GenBank/DDBJ whole genome shotgun (WGS) entry which is preliminary data.</text>
</comment>
<dbReference type="InterPro" id="IPR000086">
    <property type="entry name" value="NUDIX_hydrolase_dom"/>
</dbReference>
<evidence type="ECO:0000256" key="2">
    <source>
        <dbReference type="ARBA" id="ARBA00022801"/>
    </source>
</evidence>
<dbReference type="PROSITE" id="PS00893">
    <property type="entry name" value="NUDIX_BOX"/>
    <property type="match status" value="1"/>
</dbReference>
<dbReference type="InterPro" id="IPR015797">
    <property type="entry name" value="NUDIX_hydrolase-like_dom_sf"/>
</dbReference>
<dbReference type="PANTHER" id="PTHR11839:SF18">
    <property type="entry name" value="NUDIX HYDROLASE DOMAIN-CONTAINING PROTEIN"/>
    <property type="match status" value="1"/>
</dbReference>
<reference evidence="4" key="1">
    <citation type="journal article" date="2015" name="Nature">
        <title>Complex archaea that bridge the gap between prokaryotes and eukaryotes.</title>
        <authorList>
            <person name="Spang A."/>
            <person name="Saw J.H."/>
            <person name="Jorgensen S.L."/>
            <person name="Zaremba-Niedzwiedzka K."/>
            <person name="Martijn J."/>
            <person name="Lind A.E."/>
            <person name="van Eijk R."/>
            <person name="Schleper C."/>
            <person name="Guy L."/>
            <person name="Ettema T.J."/>
        </authorList>
    </citation>
    <scope>NUCLEOTIDE SEQUENCE</scope>
</reference>
<dbReference type="Gene3D" id="3.90.79.10">
    <property type="entry name" value="Nucleoside Triphosphate Pyrophosphohydrolase"/>
    <property type="match status" value="1"/>
</dbReference>
<gene>
    <name evidence="4" type="ORF">LCGC14_1760880</name>
</gene>
<dbReference type="InterPro" id="IPR020084">
    <property type="entry name" value="NUDIX_hydrolase_CS"/>
</dbReference>
<name>A0A0F9JG42_9ZZZZ</name>
<evidence type="ECO:0000313" key="4">
    <source>
        <dbReference type="EMBL" id="KKM04771.1"/>
    </source>
</evidence>
<dbReference type="AlphaFoldDB" id="A0A0F9JG42"/>
<dbReference type="GO" id="GO:0005829">
    <property type="term" value="C:cytosol"/>
    <property type="evidence" value="ECO:0007669"/>
    <property type="project" value="TreeGrafter"/>
</dbReference>
<evidence type="ECO:0000256" key="1">
    <source>
        <dbReference type="ARBA" id="ARBA00001946"/>
    </source>
</evidence>
<dbReference type="PROSITE" id="PS51462">
    <property type="entry name" value="NUDIX"/>
    <property type="match status" value="1"/>
</dbReference>
<sequence length="184" mass="20220">MPEPAPERVLASRRLYEGRVVNLRLDTVELPGGRKATREVVEHGDVVAVVPLLEGEDVLLVRQYRLPTGQTLLEVPAGGVDEGESAEAAAQRELGEECGRWAGRLERLSGFYVSPGYCSEYVHVFLATQLEPVESHPDPDEQLAVVRLPLPEALRLVSGGEIRDAKSIIGLTWAWAKVRGFTIE</sequence>
<dbReference type="PANTHER" id="PTHR11839">
    <property type="entry name" value="UDP/ADP-SUGAR PYROPHOSPHATASE"/>
    <property type="match status" value="1"/>
</dbReference>
<keyword evidence="2" id="KW-0378">Hydrolase</keyword>
<proteinExistence type="predicted"/>
<dbReference type="GO" id="GO:0019693">
    <property type="term" value="P:ribose phosphate metabolic process"/>
    <property type="evidence" value="ECO:0007669"/>
    <property type="project" value="TreeGrafter"/>
</dbReference>
<dbReference type="GO" id="GO:0006753">
    <property type="term" value="P:nucleoside phosphate metabolic process"/>
    <property type="evidence" value="ECO:0007669"/>
    <property type="project" value="TreeGrafter"/>
</dbReference>